<dbReference type="Gene3D" id="2.130.10.130">
    <property type="entry name" value="Integrin alpha, N-terminal"/>
    <property type="match status" value="1"/>
</dbReference>
<evidence type="ECO:0000256" key="4">
    <source>
        <dbReference type="ARBA" id="ARBA00023026"/>
    </source>
</evidence>
<keyword evidence="4" id="KW-0843">Virulence</keyword>
<dbReference type="PANTHER" id="PTHR44103:SF1">
    <property type="entry name" value="PROPROTEIN CONVERTASE P"/>
    <property type="match status" value="1"/>
</dbReference>
<evidence type="ECO:0000313" key="7">
    <source>
        <dbReference type="EMBL" id="MDY0743344.1"/>
    </source>
</evidence>
<dbReference type="PANTHER" id="PTHR44103">
    <property type="entry name" value="PROPROTEIN CONVERTASE P"/>
    <property type="match status" value="1"/>
</dbReference>
<feature type="region of interest" description="Disordered" evidence="5">
    <location>
        <begin position="153"/>
        <end position="172"/>
    </location>
</feature>
<dbReference type="InterPro" id="IPR013517">
    <property type="entry name" value="FG-GAP"/>
</dbReference>
<dbReference type="InterPro" id="IPR022045">
    <property type="entry name" value="TcdB_toxin_mid/N"/>
</dbReference>
<dbReference type="SUPFAM" id="SSF69318">
    <property type="entry name" value="Integrin alpha N-terminal domain"/>
    <property type="match status" value="2"/>
</dbReference>
<dbReference type="Pfam" id="PF13517">
    <property type="entry name" value="FG-GAP_3"/>
    <property type="match status" value="2"/>
</dbReference>
<keyword evidence="2" id="KW-0964">Secreted</keyword>
<accession>A0ABU5DAT8</accession>
<dbReference type="InterPro" id="IPR028994">
    <property type="entry name" value="Integrin_alpha_N"/>
</dbReference>
<dbReference type="InterPro" id="IPR003284">
    <property type="entry name" value="Sal_SpvB"/>
</dbReference>
<dbReference type="Proteomes" id="UP001285263">
    <property type="component" value="Unassembled WGS sequence"/>
</dbReference>
<name>A0ABU5DAT8_9BURK</name>
<keyword evidence="8" id="KW-1185">Reference proteome</keyword>
<dbReference type="Pfam" id="PF12256">
    <property type="entry name" value="TcdB_toxin_midN"/>
    <property type="match status" value="1"/>
</dbReference>
<dbReference type="EMBL" id="JAXCLA010000001">
    <property type="protein sequence ID" value="MDY0743344.1"/>
    <property type="molecule type" value="Genomic_DNA"/>
</dbReference>
<reference evidence="7 8" key="1">
    <citation type="submission" date="2023-11" db="EMBL/GenBank/DDBJ databases">
        <title>Paucibacter sp. nov., isolated from fresh soil in Korea.</title>
        <authorList>
            <person name="Le N.T.T."/>
        </authorList>
    </citation>
    <scope>NUCLEOTIDE SEQUENCE [LARGE SCALE GENOMIC DNA]</scope>
    <source>
        <strain evidence="7 8">R3-3</strain>
    </source>
</reference>
<gene>
    <name evidence="7" type="ORF">SNE35_02445</name>
</gene>
<proteinExistence type="predicted"/>
<comment type="subcellular location">
    <subcellularLocation>
        <location evidence="1">Secreted</location>
    </subcellularLocation>
</comment>
<dbReference type="Pfam" id="PF03534">
    <property type="entry name" value="SpvB"/>
    <property type="match status" value="1"/>
</dbReference>
<keyword evidence="3" id="KW-0732">Signal</keyword>
<dbReference type="RefSeq" id="WP_320421216.1">
    <property type="nucleotide sequence ID" value="NZ_JAXCLA010000001.1"/>
</dbReference>
<feature type="region of interest" description="Disordered" evidence="5">
    <location>
        <begin position="1107"/>
        <end position="1127"/>
    </location>
</feature>
<protein>
    <submittedName>
        <fullName evidence="7">FG-GAP-like repeat-containing protein</fullName>
    </submittedName>
</protein>
<evidence type="ECO:0000259" key="6">
    <source>
        <dbReference type="Pfam" id="PF12256"/>
    </source>
</evidence>
<organism evidence="7 8">
    <name type="scientific">Roseateles agri</name>
    <dbReference type="NCBI Taxonomy" id="3098619"/>
    <lineage>
        <taxon>Bacteria</taxon>
        <taxon>Pseudomonadati</taxon>
        <taxon>Pseudomonadota</taxon>
        <taxon>Betaproteobacteria</taxon>
        <taxon>Burkholderiales</taxon>
        <taxon>Sphaerotilaceae</taxon>
        <taxon>Roseateles</taxon>
    </lineage>
</organism>
<evidence type="ECO:0000313" key="8">
    <source>
        <dbReference type="Proteomes" id="UP001285263"/>
    </source>
</evidence>
<evidence type="ECO:0000256" key="3">
    <source>
        <dbReference type="ARBA" id="ARBA00022729"/>
    </source>
</evidence>
<dbReference type="Gene3D" id="2.40.128.340">
    <property type="match status" value="2"/>
</dbReference>
<comment type="caution">
    <text evidence="7">The sequence shown here is derived from an EMBL/GenBank/DDBJ whole genome shotgun (WGS) entry which is preliminary data.</text>
</comment>
<evidence type="ECO:0000256" key="2">
    <source>
        <dbReference type="ARBA" id="ARBA00022525"/>
    </source>
</evidence>
<feature type="domain" description="Insecticide toxin TcdB middle/N-terminal" evidence="6">
    <location>
        <begin position="765"/>
        <end position="947"/>
    </location>
</feature>
<sequence length="1848" mass="183023">MAIIDGVRGASRSMDPVAVRPQDGMRIRRFATPLVVLVVATFALSTVTTAGAQVTVDANGKPSFLKEIGVPPGVNGMAPKLGLAYSGGNVNGPVGYGWSMQGVSIITRCPANLATDRIVGAVTFGADDKLCLDGQRLIQVSPTSGDVINGSFPASGSTTPFQRGDAGGQSSGSFIEYRTEKDAYARIRSYGVANGSASTGPAYFRVWTKSGQINSYGADPSASGTSALILQTSQGSANAPAVAWAIARISDTLGNSIDFKYQQSEVAWGSGPASPAAAAPGHEWLLSEVSYGSNKVAFSYGARVNGAGPLDGSEAYQLGFKNVSTQLLRSVTTYAGATPVSTINLSYTVGSVSGRSLLSRLQECAGSSQSTRCLPATTFTYSAGGGDVYQPSAGFAASGLATVPLTNAVGTYGVLIGDFDGDGRADILRWSDNPASDANQLWLSRTNAGVDTFVKWPAGSAGNQFNLSAVNLSKSNGCFASITEDFNGDGLTDILNVAPSSDSCVGGNTTLYLSNGDGSFKSIVIQANIDLTQAVSTQTNDPLSPDGYYRSEGRNFYLLDVNGDGLLDIVTTILPSSPINHRPLPPDPCASRICTRVFLGQGDGTFQEFVGTNLAHQTLYSPPASALNGFSDPANTGDWNGDGLTDLYALSSGVWLSNGDGNFTFVSSGGGGGCGTPVDFNGDGRTDCLSLGTASSYLLTGGGGGPTGNFTLASQALVGRDAYGKQNRGVRILDANGDGRDDILVWSDTAANNALWLSNGDGTFTQSNSFKLDGANPVQLQSADHTTAFAVGDFTGHGAAEVLRMRTDGVSGNGAISNRLYTKVDASPPDLLTGVVSGSGASTAIYYVPLTNSVPAAGASQALGPRYTSDRSDANFKAVYPLVDMATAAYVVATVVVDSGVGSQKVATEYAYKGLKTDALGRGLLGFREVLRQGLAADGSALTTDSLLLQVYPYTGMQASAATYVGALNTIGTKTPISQVSNVYCDLTKLTGADSSTSAAAAAATSASPCPVGAKVFRPFLVSTSVSSKDLLGNPMPAVQTQNVYDVAGNVKSVTVSTTGTAAGINQTFQKSTNNVYQVDDTSCSDYRTCNWILGRVTQTTATSTVPNSLASIGTSPGSAPNATATSGNVQTPTIGVLALNPATITLGQGAALTWNASGGTAAATCTGALAGSGSTSPVTVSASALGTGACTVTVTNSISQSITSSPVTATVVAAPTIATASFAAAIVTTGGTNTLTWSVGGGATSGSVVCSGAATGSGTSSPMTVGTMGMGSGACTVTATNAAGTQVSTSRTFSVVGAPTVAAASFAAANVTTGNTNTLMWSVGGGATSGSVVCSGAATGSGTSSPMTVGTTGTGTGTCTVTATNADGAQASTSRTFSVVAAPTVAAASFAAANVTTGNTNTMTWSVGGGATSGSVVCSGAATGSGSSSPLTIGTTGTGTGTCTITATNADGAQASTTRTFSVVAAPTVAAASFAAANVTTGNTNTLTWSVGGGATSGSVVCSGAATGSGSSSPMTVGTTGTGVGTCTVTATNAANSTATSSVSFNVVAAPSITSASMSGVYVTAGNSIVFNWSAANAVSTVATCSGAVTGGGSGSANSGSISIAAGQNAGTGTCTVIATNAAGSTVQASASTNVVLAPYWDGNPRFSPTNSVTVGGTVNFNWGDWNATSWAATCSNGASVSADNSTVNNGNVKVIGISASSSASCTATIFNAAGTSISQTVPLTVVPASANLAAQPTNQNVTLGSNGSTIGTFTISNQSSVSATSLAIGIINYGGTGKGKFLIATGGTCVAGGSLDAGAWCTVKVEFDAGCGPAATKTAQLSVAGAAGGTPAIANLAVYNSSGVCN</sequence>
<evidence type="ECO:0000256" key="1">
    <source>
        <dbReference type="ARBA" id="ARBA00004613"/>
    </source>
</evidence>
<evidence type="ECO:0000256" key="5">
    <source>
        <dbReference type="SAM" id="MobiDB-lite"/>
    </source>
</evidence>